<comment type="subcellular location">
    <subcellularLocation>
        <location evidence="1">Membrane</location>
        <topology evidence="1">Multi-pass membrane protein</topology>
    </subcellularLocation>
</comment>
<keyword evidence="4 5" id="KW-0472">Membrane</keyword>
<dbReference type="Proteomes" id="UP001177120">
    <property type="component" value="Unassembled WGS sequence"/>
</dbReference>
<evidence type="ECO:0000256" key="5">
    <source>
        <dbReference type="SAM" id="Phobius"/>
    </source>
</evidence>
<dbReference type="InterPro" id="IPR047817">
    <property type="entry name" value="ABC2_TM_bact-type"/>
</dbReference>
<organism evidence="7 8">
    <name type="scientific">Polycladomyces zharkentensis</name>
    <dbReference type="NCBI Taxonomy" id="2807616"/>
    <lineage>
        <taxon>Bacteria</taxon>
        <taxon>Bacillati</taxon>
        <taxon>Bacillota</taxon>
        <taxon>Bacilli</taxon>
        <taxon>Bacillales</taxon>
        <taxon>Thermoactinomycetaceae</taxon>
        <taxon>Polycladomyces</taxon>
    </lineage>
</organism>
<dbReference type="InterPro" id="IPR013525">
    <property type="entry name" value="ABC2_TM"/>
</dbReference>
<evidence type="ECO:0000256" key="4">
    <source>
        <dbReference type="ARBA" id="ARBA00023136"/>
    </source>
</evidence>
<comment type="caution">
    <text evidence="7">The sequence shown here is derived from an EMBL/GenBank/DDBJ whole genome shotgun (WGS) entry which is preliminary data.</text>
</comment>
<keyword evidence="2 5" id="KW-0812">Transmembrane</keyword>
<sequence length="368" mass="40711">MKAYWRLTQAQLLLFLRNKNIVIWSLLVPILMMAVLGTLIKGGNTFRLDVAVVDEDRSSASREFVQSLKAVRGVSVEMEEDLNQGIHQVKRGDRQLAILIRKGFGRHLAQRGEKAPFKEIVLYLDKSNPTTAQIGTTIVSQMVDQLNKRLVGFRPVITTETVNIQSRTLGYIDFLVPGLLALMIMNNNMNGVAGTIASWRERGILRRMQATPLTSATFIAGQITARIVLNGLQALIVLLVAYLVFGVHVYGSWWLLLVLILLGTLTFMSIGFIIASLAKTPETAGPMAGLLSFPMIFVGGVFFPLRDLPDWLRPVVDAIPIGHLTHALRSVMNEGAGLSSLWTPVAVLTAWMVGSFVVAAWMFRWDAE</sequence>
<dbReference type="Gene3D" id="3.40.1710.10">
    <property type="entry name" value="abc type-2 transporter like domain"/>
    <property type="match status" value="1"/>
</dbReference>
<dbReference type="EMBL" id="JAFHAP010000009">
    <property type="protein sequence ID" value="MBN2909947.1"/>
    <property type="molecule type" value="Genomic_DNA"/>
</dbReference>
<evidence type="ECO:0000259" key="6">
    <source>
        <dbReference type="PROSITE" id="PS51012"/>
    </source>
</evidence>
<evidence type="ECO:0000256" key="1">
    <source>
        <dbReference type="ARBA" id="ARBA00004141"/>
    </source>
</evidence>
<accession>A0ABS2WK63</accession>
<feature type="transmembrane region" description="Helical" evidence="5">
    <location>
        <begin position="21"/>
        <end position="40"/>
    </location>
</feature>
<gene>
    <name evidence="7" type="ORF">JQC72_10510</name>
</gene>
<evidence type="ECO:0000313" key="8">
    <source>
        <dbReference type="Proteomes" id="UP001177120"/>
    </source>
</evidence>
<feature type="domain" description="ABC transmembrane type-2" evidence="6">
    <location>
        <begin position="140"/>
        <end position="366"/>
    </location>
</feature>
<feature type="transmembrane region" description="Helical" evidence="5">
    <location>
        <begin position="341"/>
        <end position="363"/>
    </location>
</feature>
<proteinExistence type="predicted"/>
<dbReference type="PROSITE" id="PS51012">
    <property type="entry name" value="ABC_TM2"/>
    <property type="match status" value="1"/>
</dbReference>
<feature type="transmembrane region" description="Helical" evidence="5">
    <location>
        <begin position="253"/>
        <end position="275"/>
    </location>
</feature>
<dbReference type="InterPro" id="IPR052902">
    <property type="entry name" value="ABC-2_transporter"/>
</dbReference>
<dbReference type="PANTHER" id="PTHR43027:SF2">
    <property type="entry name" value="TRANSPORT PERMEASE PROTEIN"/>
    <property type="match status" value="1"/>
</dbReference>
<keyword evidence="8" id="KW-1185">Reference proteome</keyword>
<feature type="transmembrane region" description="Helical" evidence="5">
    <location>
        <begin position="174"/>
        <end position="199"/>
    </location>
</feature>
<evidence type="ECO:0000256" key="3">
    <source>
        <dbReference type="ARBA" id="ARBA00022989"/>
    </source>
</evidence>
<protein>
    <submittedName>
        <fullName evidence="7">ABC transporter permease</fullName>
    </submittedName>
</protein>
<feature type="transmembrane region" description="Helical" evidence="5">
    <location>
        <begin position="227"/>
        <end position="247"/>
    </location>
</feature>
<evidence type="ECO:0000256" key="2">
    <source>
        <dbReference type="ARBA" id="ARBA00022692"/>
    </source>
</evidence>
<dbReference type="Pfam" id="PF12698">
    <property type="entry name" value="ABC2_membrane_3"/>
    <property type="match status" value="1"/>
</dbReference>
<dbReference type="PANTHER" id="PTHR43027">
    <property type="entry name" value="DOXORUBICIN RESISTANCE ABC TRANSPORTER PERMEASE PROTEIN DRRC-RELATED"/>
    <property type="match status" value="1"/>
</dbReference>
<reference evidence="7" key="1">
    <citation type="journal article" date="2024" name="Int. J. Syst. Evol. Microbiol.">
        <title>Polycladomyces zharkentensis sp. nov., a novel thermophilic cellulose- and starch-degrading member of the Bacillota from a geothermal aquifer in Kazakhstan.</title>
        <authorList>
            <person name="Mashzhan A."/>
            <person name="Kistaubayeva A."/>
            <person name="Javier-Lopez R."/>
            <person name="Bissenova U."/>
            <person name="Bissenbay A."/>
            <person name="Birkeland N.K."/>
        </authorList>
    </citation>
    <scope>NUCLEOTIDE SEQUENCE</scope>
    <source>
        <strain evidence="7">ZKZ2T</strain>
    </source>
</reference>
<name>A0ABS2WK63_9BACL</name>
<keyword evidence="3 5" id="KW-1133">Transmembrane helix</keyword>
<evidence type="ECO:0000313" key="7">
    <source>
        <dbReference type="EMBL" id="MBN2909947.1"/>
    </source>
</evidence>
<feature type="transmembrane region" description="Helical" evidence="5">
    <location>
        <begin position="287"/>
        <end position="305"/>
    </location>
</feature>
<dbReference type="RefSeq" id="WP_205495447.1">
    <property type="nucleotide sequence ID" value="NZ_JAFHAP010000009.1"/>
</dbReference>